<dbReference type="Proteomes" id="UP001367508">
    <property type="component" value="Unassembled WGS sequence"/>
</dbReference>
<dbReference type="EMBL" id="JAYMYQ010000009">
    <property type="protein sequence ID" value="KAK7313938.1"/>
    <property type="molecule type" value="Genomic_DNA"/>
</dbReference>
<evidence type="ECO:0000313" key="2">
    <source>
        <dbReference type="Proteomes" id="UP001367508"/>
    </source>
</evidence>
<accession>A0AAN9PZH7</accession>
<evidence type="ECO:0000313" key="1">
    <source>
        <dbReference type="EMBL" id="KAK7313938.1"/>
    </source>
</evidence>
<dbReference type="AlphaFoldDB" id="A0AAN9PZH7"/>
<protein>
    <submittedName>
        <fullName evidence="1">Uncharacterized protein</fullName>
    </submittedName>
</protein>
<comment type="caution">
    <text evidence="1">The sequence shown here is derived from an EMBL/GenBank/DDBJ whole genome shotgun (WGS) entry which is preliminary data.</text>
</comment>
<organism evidence="1 2">
    <name type="scientific">Canavalia gladiata</name>
    <name type="common">Sword bean</name>
    <name type="synonym">Dolichos gladiatus</name>
    <dbReference type="NCBI Taxonomy" id="3824"/>
    <lineage>
        <taxon>Eukaryota</taxon>
        <taxon>Viridiplantae</taxon>
        <taxon>Streptophyta</taxon>
        <taxon>Embryophyta</taxon>
        <taxon>Tracheophyta</taxon>
        <taxon>Spermatophyta</taxon>
        <taxon>Magnoliopsida</taxon>
        <taxon>eudicotyledons</taxon>
        <taxon>Gunneridae</taxon>
        <taxon>Pentapetalae</taxon>
        <taxon>rosids</taxon>
        <taxon>fabids</taxon>
        <taxon>Fabales</taxon>
        <taxon>Fabaceae</taxon>
        <taxon>Papilionoideae</taxon>
        <taxon>50 kb inversion clade</taxon>
        <taxon>NPAAA clade</taxon>
        <taxon>indigoferoid/millettioid clade</taxon>
        <taxon>Phaseoleae</taxon>
        <taxon>Canavalia</taxon>
    </lineage>
</organism>
<proteinExistence type="predicted"/>
<sequence length="80" mass="8739">MVDVSSNFDILLVDMGGGLLTGAMVECLRGTGFVCKTFNLSDKIHQRVARICPFVEELSHVCLAELFTSTLNDMRNSSPS</sequence>
<reference evidence="1 2" key="1">
    <citation type="submission" date="2024-01" db="EMBL/GenBank/DDBJ databases">
        <title>The genomes of 5 underutilized Papilionoideae crops provide insights into root nodulation and disease resistanc.</title>
        <authorList>
            <person name="Jiang F."/>
        </authorList>
    </citation>
    <scope>NUCLEOTIDE SEQUENCE [LARGE SCALE GENOMIC DNA]</scope>
    <source>
        <strain evidence="1">LVBAO_FW01</strain>
        <tissue evidence="1">Leaves</tissue>
    </source>
</reference>
<name>A0AAN9PZH7_CANGL</name>
<keyword evidence="2" id="KW-1185">Reference proteome</keyword>
<gene>
    <name evidence="1" type="ORF">VNO77_39145</name>
</gene>